<dbReference type="EMBL" id="JAETXX010000014">
    <property type="protein sequence ID" value="MCF8716246.1"/>
    <property type="molecule type" value="Genomic_DNA"/>
</dbReference>
<comment type="caution">
    <text evidence="1">The sequence shown here is derived from an EMBL/GenBank/DDBJ whole genome shotgun (WGS) entry which is preliminary data.</text>
</comment>
<dbReference type="GO" id="GO:0016853">
    <property type="term" value="F:isomerase activity"/>
    <property type="evidence" value="ECO:0007669"/>
    <property type="project" value="UniProtKB-KW"/>
</dbReference>
<accession>A0ABS9J734</accession>
<keyword evidence="2" id="KW-1185">Reference proteome</keyword>
<keyword evidence="1" id="KW-0413">Isomerase</keyword>
<dbReference type="SUPFAM" id="SSF51658">
    <property type="entry name" value="Xylose isomerase-like"/>
    <property type="match status" value="1"/>
</dbReference>
<proteinExistence type="predicted"/>
<name>A0ABS9J734_9FLAO</name>
<sequence>MNIKYVCPFWGQEGIAAKDFIKKVKEAGYDAVEMNIPESSSFENDLKKILPTSGIELISQQWLEPLNESVDSYIKRLEKRLYKLVEFNPIFINSHTGRDFYTLEENTKILERIFLFEKETNVPVYHETHRGRFNYCAQSFSNFQKIYPNLKLTADFSHWTVVSETLLHDQQESLSKATDNSHYFHARVADTQRSQVHAPFAEENKVYLETFFKWWQEILQKAIKKGIETFYICPEFGPIPYMQTITNSSKPIIDQWELNIEMMKYLKKNL</sequence>
<dbReference type="Gene3D" id="3.20.20.150">
    <property type="entry name" value="Divalent-metal-dependent TIM barrel enzymes"/>
    <property type="match status" value="1"/>
</dbReference>
<evidence type="ECO:0000313" key="2">
    <source>
        <dbReference type="Proteomes" id="UP000829517"/>
    </source>
</evidence>
<organism evidence="1 2">
    <name type="scientific">Joostella atrarenae</name>
    <dbReference type="NCBI Taxonomy" id="679257"/>
    <lineage>
        <taxon>Bacteria</taxon>
        <taxon>Pseudomonadati</taxon>
        <taxon>Bacteroidota</taxon>
        <taxon>Flavobacteriia</taxon>
        <taxon>Flavobacteriales</taxon>
        <taxon>Flavobacteriaceae</taxon>
        <taxon>Joostella</taxon>
    </lineage>
</organism>
<dbReference type="InterPro" id="IPR036237">
    <property type="entry name" value="Xyl_isomerase-like_sf"/>
</dbReference>
<dbReference type="RefSeq" id="WP_236960447.1">
    <property type="nucleotide sequence ID" value="NZ_JAETXX010000014.1"/>
</dbReference>
<evidence type="ECO:0000313" key="1">
    <source>
        <dbReference type="EMBL" id="MCF8716246.1"/>
    </source>
</evidence>
<reference evidence="1 2" key="1">
    <citation type="submission" date="2021-01" db="EMBL/GenBank/DDBJ databases">
        <title>Genome sequencing of Joostella atrarenae M1-2 (= KCTC 23194).</title>
        <authorList>
            <person name="Zakaria M.R."/>
            <person name="Lam M.Q."/>
            <person name="Chong C.S."/>
        </authorList>
    </citation>
    <scope>NUCLEOTIDE SEQUENCE [LARGE SCALE GENOMIC DNA]</scope>
    <source>
        <strain evidence="1 2">M1-2</strain>
    </source>
</reference>
<protein>
    <submittedName>
        <fullName evidence="1">Sugar phosphate isomerase/epimerase</fullName>
    </submittedName>
</protein>
<dbReference type="Proteomes" id="UP000829517">
    <property type="component" value="Unassembled WGS sequence"/>
</dbReference>
<gene>
    <name evidence="1" type="ORF">JM658_15555</name>
</gene>